<reference evidence="4 5" key="1">
    <citation type="submission" date="2023-06" db="EMBL/GenBank/DDBJ databases">
        <title>Marinobacter azerbaijanicus a moderately halophilic, isolated from Urmia Lake in Azerbaijan region of Iran.</title>
        <authorList>
            <person name="Sanchez-Porro C."/>
            <person name="Aghdam E.M."/>
            <person name="Saheb S.M."/>
            <person name="Tarhriz V."/>
            <person name="Kazemi E."/>
            <person name="Ammozegar M.A."/>
            <person name="Ventosa A."/>
            <person name="Hejazi M.S."/>
        </authorList>
    </citation>
    <scope>NUCLEOTIDE SEQUENCE [LARGE SCALE GENOMIC DNA]</scope>
    <source>
        <strain evidence="4 5">TBZ242</strain>
    </source>
</reference>
<dbReference type="InterPro" id="IPR010656">
    <property type="entry name" value="DctM"/>
</dbReference>
<feature type="transmembrane region" description="Helical" evidence="2">
    <location>
        <begin position="416"/>
        <end position="436"/>
    </location>
</feature>
<dbReference type="Pfam" id="PF06808">
    <property type="entry name" value="DctM"/>
    <property type="match status" value="1"/>
</dbReference>
<feature type="transmembrane region" description="Helical" evidence="2">
    <location>
        <begin position="81"/>
        <end position="101"/>
    </location>
</feature>
<evidence type="ECO:0000259" key="3">
    <source>
        <dbReference type="Pfam" id="PF06808"/>
    </source>
</evidence>
<comment type="caution">
    <text evidence="4">The sequence shown here is derived from an EMBL/GenBank/DDBJ whole genome shotgun (WGS) entry which is preliminary data.</text>
</comment>
<dbReference type="PANTHER" id="PTHR43849">
    <property type="entry name" value="BLL3936 PROTEIN"/>
    <property type="match status" value="1"/>
</dbReference>
<feature type="transmembrane region" description="Helical" evidence="2">
    <location>
        <begin position="442"/>
        <end position="467"/>
    </location>
</feature>
<gene>
    <name evidence="4" type="ORF">QPM17_19070</name>
</gene>
<keyword evidence="2" id="KW-1133">Transmembrane helix</keyword>
<feature type="transmembrane region" description="Helical" evidence="2">
    <location>
        <begin position="146"/>
        <end position="168"/>
    </location>
</feature>
<dbReference type="InterPro" id="IPR011853">
    <property type="entry name" value="TRAP_DctM-Dct_fused"/>
</dbReference>
<sequence>MASRLQKFSRLLDLVGEGNRLEIRGAQKLLIQAASVLLTGYMLWFALLGRIDVHVQGAIFLGVMLPVTFLSITLNRRVQRLIWLDYVFAVLSVIVCAYFIYNREFYINFFEGLTPIPPREQAAGIALTMLTFEACRRAIGIGLTSVLTVLLLFVPLGPLLSGLLHHAVIPLDYFVTMQTVTTNGIFGAPLQVAAGYAFLFVLFGTFFHFSGGGRLLFEVSAAVTGRMTGGPSKACVVSSGLYGSLSGSPVADVSTTGPVTIPLMKRAGSSSVRAAATEAAASSGGAFLPPVMGAVAFLMVEYTGIPYRDILASALMVGILYYGSLFLAVHLEAKREGEGMLDAERLISLNNALRRNWYSLIPLAVLIYFLLAGYSPIYVAAVATGCTLITSWFGPSRIGPKRFVDACTETVLRMSSLTAAVAAAGVVMGVIALTGLEGKFTLLLMGLSGGLLIPTLILAAIVLVLLGMGMPTPAVYVMGVALLAPVLTGVFGLPMLESHLFLLYFSCMSAITPPVAVACFAAGAIADARPMAVAVHASRLAIVGFVLPFYLIFHPGVVLAAPWAGILLDFVLGMVLVAAVTTATIGFTDRRLGLVYRLSLMVAAVGIFSPELWVTLPAAALALVLLGQEFLPEKFLPETCVSRRAGSTVPAKR</sequence>
<feature type="transmembrane region" description="Helical" evidence="2">
    <location>
        <begin position="188"/>
        <end position="209"/>
    </location>
</feature>
<evidence type="ECO:0000313" key="4">
    <source>
        <dbReference type="EMBL" id="MDL0433246.1"/>
    </source>
</evidence>
<feature type="transmembrane region" description="Helical" evidence="2">
    <location>
        <begin position="540"/>
        <end position="564"/>
    </location>
</feature>
<feature type="transmembrane region" description="Helical" evidence="2">
    <location>
        <begin position="474"/>
        <end position="496"/>
    </location>
</feature>
<feature type="domain" description="TRAP C4-dicarboxylate transport system permease DctM subunit" evidence="3">
    <location>
        <begin position="128"/>
        <end position="560"/>
    </location>
</feature>
<name>A0ABT7IGE2_9GAMM</name>
<dbReference type="RefSeq" id="WP_285392889.1">
    <property type="nucleotide sequence ID" value="NZ_JASSVS010000012.1"/>
</dbReference>
<feature type="transmembrane region" description="Helical" evidence="2">
    <location>
        <begin position="502"/>
        <end position="528"/>
    </location>
</feature>
<feature type="transmembrane region" description="Helical" evidence="2">
    <location>
        <begin position="600"/>
        <end position="626"/>
    </location>
</feature>
<protein>
    <submittedName>
        <fullName evidence="4">TRAP transporter fused permease subunit</fullName>
    </submittedName>
</protein>
<proteinExistence type="predicted"/>
<feature type="transmembrane region" description="Helical" evidence="2">
    <location>
        <begin position="53"/>
        <end position="74"/>
    </location>
</feature>
<accession>A0ABT7IGE2</accession>
<organism evidence="4 5">
    <name type="scientific">Marinobacter azerbaijanicus</name>
    <dbReference type="NCBI Taxonomy" id="3050455"/>
    <lineage>
        <taxon>Bacteria</taxon>
        <taxon>Pseudomonadati</taxon>
        <taxon>Pseudomonadota</taxon>
        <taxon>Gammaproteobacteria</taxon>
        <taxon>Pseudomonadales</taxon>
        <taxon>Marinobacteraceae</taxon>
        <taxon>Marinobacter</taxon>
    </lineage>
</organism>
<keyword evidence="1" id="KW-1003">Cell membrane</keyword>
<comment type="subcellular location">
    <subcellularLocation>
        <location evidence="1">Cell inner membrane</location>
        <topology evidence="1">Multi-pass membrane protein</topology>
    </subcellularLocation>
</comment>
<feature type="transmembrane region" description="Helical" evidence="2">
    <location>
        <begin position="29"/>
        <end position="47"/>
    </location>
</feature>
<dbReference type="EMBL" id="JASSVS010000012">
    <property type="protein sequence ID" value="MDL0433246.1"/>
    <property type="molecule type" value="Genomic_DNA"/>
</dbReference>
<feature type="transmembrane region" description="Helical" evidence="2">
    <location>
        <begin position="570"/>
        <end position="588"/>
    </location>
</feature>
<keyword evidence="2" id="KW-0472">Membrane</keyword>
<evidence type="ECO:0000256" key="1">
    <source>
        <dbReference type="RuleBase" id="RU369079"/>
    </source>
</evidence>
<dbReference type="NCBIfam" id="TIGR02123">
    <property type="entry name" value="TRAP_fused"/>
    <property type="match status" value="1"/>
</dbReference>
<feature type="transmembrane region" description="Helical" evidence="2">
    <location>
        <begin position="352"/>
        <end position="371"/>
    </location>
</feature>
<keyword evidence="2" id="KW-0812">Transmembrane</keyword>
<feature type="transmembrane region" description="Helical" evidence="2">
    <location>
        <begin position="310"/>
        <end position="331"/>
    </location>
</feature>
<keyword evidence="1" id="KW-0813">Transport</keyword>
<dbReference type="PANTHER" id="PTHR43849:SF2">
    <property type="entry name" value="BLL3936 PROTEIN"/>
    <property type="match status" value="1"/>
</dbReference>
<dbReference type="Proteomes" id="UP001227964">
    <property type="component" value="Unassembled WGS sequence"/>
</dbReference>
<evidence type="ECO:0000256" key="2">
    <source>
        <dbReference type="SAM" id="Phobius"/>
    </source>
</evidence>
<keyword evidence="5" id="KW-1185">Reference proteome</keyword>
<keyword evidence="1" id="KW-0997">Cell inner membrane</keyword>
<feature type="transmembrane region" description="Helical" evidence="2">
    <location>
        <begin position="274"/>
        <end position="298"/>
    </location>
</feature>
<evidence type="ECO:0000313" key="5">
    <source>
        <dbReference type="Proteomes" id="UP001227964"/>
    </source>
</evidence>
<comment type="function">
    <text evidence="1">Part of the tripartite ATP-independent periplasmic (TRAP) transport system.</text>
</comment>